<name>A0A859DQR6_9FIRM</name>
<dbReference type="GO" id="GO:0016787">
    <property type="term" value="F:hydrolase activity"/>
    <property type="evidence" value="ECO:0007669"/>
    <property type="project" value="UniProtKB-KW"/>
</dbReference>
<dbReference type="Gene3D" id="2.40.260.10">
    <property type="entry name" value="Sortase"/>
    <property type="match status" value="1"/>
</dbReference>
<dbReference type="AlphaFoldDB" id="A0A859DQR6"/>
<dbReference type="InterPro" id="IPR009835">
    <property type="entry name" value="SrtB"/>
</dbReference>
<dbReference type="Proteomes" id="UP000501316">
    <property type="component" value="Chromosome"/>
</dbReference>
<evidence type="ECO:0000256" key="1">
    <source>
        <dbReference type="ARBA" id="ARBA00022801"/>
    </source>
</evidence>
<organism evidence="3 5">
    <name type="scientific">Caproicibacterium lactatifermentans</name>
    <dbReference type="NCBI Taxonomy" id="2666138"/>
    <lineage>
        <taxon>Bacteria</taxon>
        <taxon>Bacillati</taxon>
        <taxon>Bacillota</taxon>
        <taxon>Clostridia</taxon>
        <taxon>Eubacteriales</taxon>
        <taxon>Oscillospiraceae</taxon>
        <taxon>Caproicibacterium</taxon>
    </lineage>
</organism>
<dbReference type="RefSeq" id="WP_086035388.1">
    <property type="nucleotide sequence ID" value="NZ_CP046051.1"/>
</dbReference>
<evidence type="ECO:0000313" key="4">
    <source>
        <dbReference type="EMBL" id="QKO30701.1"/>
    </source>
</evidence>
<keyword evidence="1" id="KW-0378">Hydrolase</keyword>
<evidence type="ECO:0000313" key="5">
    <source>
        <dbReference type="Proteomes" id="UP000501316"/>
    </source>
</evidence>
<sequence>MDGFQNKGKMSQPRGKLLLLFLIIFAACTVWLIAYHVSAAENEAQMTALQKAAFSSQQASSSREIPSGSSACNSATLSSKVSKASKASTASSSVRAQPRFKKLQEQNSDIEAWIQIEGTKVNYPVMQTPKNPEFYLHRNLKKQEESRGLPFLDAKSTLKKSRNYLVYGHNMKDGTAFAGLLGYLNQNFCKEHPIIRFDTPYGMGDYRVIAVFRSRIYTTDSKAFKYYQYADIETQEAFNTYITNVKKREDYTTGMTASYGDQLLTLSTCYKYVEDGRLVIVAKKVR</sequence>
<evidence type="ECO:0000256" key="2">
    <source>
        <dbReference type="PIRSR" id="PIRSR605754-1"/>
    </source>
</evidence>
<protein>
    <submittedName>
        <fullName evidence="3">Sortase</fullName>
    </submittedName>
</protein>
<dbReference type="Pfam" id="PF04203">
    <property type="entry name" value="Sortase"/>
    <property type="match status" value="1"/>
</dbReference>
<dbReference type="InterPro" id="IPR005754">
    <property type="entry name" value="Sortase"/>
</dbReference>
<dbReference type="EMBL" id="CP046051">
    <property type="protein sequence ID" value="QKN24228.1"/>
    <property type="molecule type" value="Genomic_DNA"/>
</dbReference>
<dbReference type="InterPro" id="IPR023365">
    <property type="entry name" value="Sortase_dom-sf"/>
</dbReference>
<feature type="active site" description="Acyl-thioester intermediate" evidence="2">
    <location>
        <position position="269"/>
    </location>
</feature>
<dbReference type="CDD" id="cd05826">
    <property type="entry name" value="Sortase_B"/>
    <property type="match status" value="1"/>
</dbReference>
<dbReference type="Proteomes" id="UP000509623">
    <property type="component" value="Chromosome"/>
</dbReference>
<reference evidence="4" key="3">
    <citation type="journal article" date="2022" name="Int. J. Syst. Evol. Microbiol.">
        <title>Caproicibacterium lactatifermentans sp. nov., isolated from pit clay used for the production of Chinese strong aroma-type liquor.</title>
        <authorList>
            <person name="Wang H."/>
            <person name="Gu Y."/>
            <person name="Zhao D."/>
            <person name="Qiao Z."/>
            <person name="Zheng J."/>
            <person name="Gao J."/>
            <person name="Ren C."/>
            <person name="Xu Y."/>
        </authorList>
    </citation>
    <scope>NUCLEOTIDE SEQUENCE</scope>
    <source>
        <strain evidence="4">JNU-WLY1368</strain>
    </source>
</reference>
<reference evidence="4" key="2">
    <citation type="journal article" date="2021" name="Appl. Environ. Microbiol.">
        <title>Adaptability of a Caproate-Producing Bacterium Contributes to Its Dominance in an Anaerobic Fermentation System.</title>
        <authorList>
            <person name="Wang H."/>
            <person name="Gu Y."/>
            <person name="Zhou W."/>
            <person name="Zhao D."/>
            <person name="Qiao Z."/>
            <person name="Zheng J."/>
            <person name="Gao J."/>
            <person name="Chen X."/>
            <person name="Ren C."/>
            <person name="Xu Y."/>
        </authorList>
    </citation>
    <scope>NUCLEOTIDE SEQUENCE</scope>
    <source>
        <strain evidence="4">JNU-WLY1368</strain>
    </source>
</reference>
<evidence type="ECO:0000313" key="3">
    <source>
        <dbReference type="EMBL" id="QKN24228.1"/>
    </source>
</evidence>
<gene>
    <name evidence="3" type="ORF">GJQ69_06860</name>
    <name evidence="4" type="ORF">GKP14_06660</name>
</gene>
<accession>A0A859DQR6</accession>
<dbReference type="KEGG" id="clf:GJQ69_06860"/>
<feature type="active site" description="Proton donor/acceptor" evidence="2">
    <location>
        <position position="169"/>
    </location>
</feature>
<proteinExistence type="predicted"/>
<evidence type="ECO:0000313" key="6">
    <source>
        <dbReference type="Proteomes" id="UP000509623"/>
    </source>
</evidence>
<dbReference type="SUPFAM" id="SSF63817">
    <property type="entry name" value="Sortase"/>
    <property type="match status" value="1"/>
</dbReference>
<reference evidence="5 6" key="1">
    <citation type="submission" date="2019-11" db="EMBL/GenBank/DDBJ databases">
        <authorList>
            <person name="Ren C."/>
            <person name="Wang H."/>
            <person name="Xu Y."/>
        </authorList>
    </citation>
    <scope>NUCLEOTIDE SEQUENCE [LARGE SCALE GENOMIC DNA]</scope>
    <source>
        <strain evidence="6">JNU-WLY1368</strain>
        <strain evidence="3 5">LBM 19010</strain>
    </source>
</reference>
<dbReference type="EMBL" id="CP046161">
    <property type="protein sequence ID" value="QKO30701.1"/>
    <property type="molecule type" value="Genomic_DNA"/>
</dbReference>
<keyword evidence="6" id="KW-1185">Reference proteome</keyword>
<dbReference type="PROSITE" id="PS51257">
    <property type="entry name" value="PROKAR_LIPOPROTEIN"/>
    <property type="match status" value="1"/>
</dbReference>